<keyword evidence="4" id="KW-1185">Reference proteome</keyword>
<organism evidence="3 4">
    <name type="scientific">Luteococcus peritonei</name>
    <dbReference type="NCBI Taxonomy" id="88874"/>
    <lineage>
        <taxon>Bacteria</taxon>
        <taxon>Bacillati</taxon>
        <taxon>Actinomycetota</taxon>
        <taxon>Actinomycetes</taxon>
        <taxon>Propionibacteriales</taxon>
        <taxon>Propionibacteriaceae</taxon>
        <taxon>Luteococcus</taxon>
    </lineage>
</organism>
<dbReference type="SUPFAM" id="SSF54197">
    <property type="entry name" value="HIT-like"/>
    <property type="match status" value="1"/>
</dbReference>
<keyword evidence="3" id="KW-0808">Transferase</keyword>
<evidence type="ECO:0000313" key="4">
    <source>
        <dbReference type="Proteomes" id="UP001597326"/>
    </source>
</evidence>
<evidence type="ECO:0000259" key="2">
    <source>
        <dbReference type="PROSITE" id="PS51084"/>
    </source>
</evidence>
<proteinExistence type="predicted"/>
<dbReference type="RefSeq" id="WP_343874872.1">
    <property type="nucleotide sequence ID" value="NZ_BAAAIX010000028.1"/>
</dbReference>
<reference evidence="4" key="1">
    <citation type="journal article" date="2019" name="Int. J. Syst. Evol. Microbiol.">
        <title>The Global Catalogue of Microorganisms (GCM) 10K type strain sequencing project: providing services to taxonomists for standard genome sequencing and annotation.</title>
        <authorList>
            <consortium name="The Broad Institute Genomics Platform"/>
            <consortium name="The Broad Institute Genome Sequencing Center for Infectious Disease"/>
            <person name="Wu L."/>
            <person name="Ma J."/>
        </authorList>
    </citation>
    <scope>NUCLEOTIDE SEQUENCE [LARGE SCALE GENOMIC DNA]</scope>
    <source>
        <strain evidence="4">CAIM 431</strain>
    </source>
</reference>
<dbReference type="PROSITE" id="PS51084">
    <property type="entry name" value="HIT_2"/>
    <property type="match status" value="1"/>
</dbReference>
<sequence>MDCLFCSIVAGDIPARKVYEDEHAFAFLDIEPWHKGHTLVVPRRHVDDLTGDAEVLSEIAPAISHVSRLLVERLDADGINMLSSAGPVAGQEVFHLHVHLVPRFGADPGLGALFRKGVTDDPDEVLTQIIDS</sequence>
<accession>A0ABW4RTV6</accession>
<dbReference type="PRINTS" id="PR00332">
    <property type="entry name" value="HISTRIAD"/>
</dbReference>
<dbReference type="Proteomes" id="UP001597326">
    <property type="component" value="Unassembled WGS sequence"/>
</dbReference>
<dbReference type="Pfam" id="PF01230">
    <property type="entry name" value="HIT"/>
    <property type="match status" value="1"/>
</dbReference>
<dbReference type="EC" id="2.1.1.-" evidence="3"/>
<dbReference type="PANTHER" id="PTHR46648:SF1">
    <property type="entry name" value="ADENOSINE 5'-MONOPHOSPHORAMIDASE HNT1"/>
    <property type="match status" value="1"/>
</dbReference>
<protein>
    <submittedName>
        <fullName evidence="3">HIT family protein</fullName>
        <ecNumber evidence="3">2.1.1.-</ecNumber>
    </submittedName>
</protein>
<comment type="caution">
    <text evidence="3">The sequence shown here is derived from an EMBL/GenBank/DDBJ whole genome shotgun (WGS) entry which is preliminary data.</text>
</comment>
<dbReference type="PANTHER" id="PTHR46648">
    <property type="entry name" value="HIT FAMILY PROTEIN 1"/>
    <property type="match status" value="1"/>
</dbReference>
<gene>
    <name evidence="3" type="ORF">ACFSCS_02445</name>
</gene>
<dbReference type="EMBL" id="JBHUFZ010000005">
    <property type="protein sequence ID" value="MFD1889043.1"/>
    <property type="molecule type" value="Genomic_DNA"/>
</dbReference>
<evidence type="ECO:0000256" key="1">
    <source>
        <dbReference type="PROSITE-ProRule" id="PRU00464"/>
    </source>
</evidence>
<dbReference type="InterPro" id="IPR001310">
    <property type="entry name" value="Histidine_triad_HIT"/>
</dbReference>
<dbReference type="GO" id="GO:0008168">
    <property type="term" value="F:methyltransferase activity"/>
    <property type="evidence" value="ECO:0007669"/>
    <property type="project" value="UniProtKB-KW"/>
</dbReference>
<dbReference type="GO" id="GO:0032259">
    <property type="term" value="P:methylation"/>
    <property type="evidence" value="ECO:0007669"/>
    <property type="project" value="UniProtKB-KW"/>
</dbReference>
<feature type="domain" description="HIT" evidence="2">
    <location>
        <begin position="4"/>
        <end position="110"/>
    </location>
</feature>
<feature type="short sequence motif" description="Histidine triad motif" evidence="1">
    <location>
        <begin position="95"/>
        <end position="99"/>
    </location>
</feature>
<name>A0ABW4RTV6_9ACTN</name>
<dbReference type="InterPro" id="IPR036265">
    <property type="entry name" value="HIT-like_sf"/>
</dbReference>
<evidence type="ECO:0000313" key="3">
    <source>
        <dbReference type="EMBL" id="MFD1889043.1"/>
    </source>
</evidence>
<dbReference type="InterPro" id="IPR011146">
    <property type="entry name" value="HIT-like"/>
</dbReference>
<keyword evidence="3" id="KW-0489">Methyltransferase</keyword>
<dbReference type="Gene3D" id="3.30.428.10">
    <property type="entry name" value="HIT-like"/>
    <property type="match status" value="1"/>
</dbReference>